<evidence type="ECO:0000313" key="2">
    <source>
        <dbReference type="Proteomes" id="UP000032068"/>
    </source>
</evidence>
<sequence length="498" mass="57074">MKVEEFIGKYRNHPILFVGTGVSLRYLNQSYTWDGLLRKISCDLRGTDEFYYDIKAGCEVDGEFRYDRIASRLEEVFNKEIAHDRDGPLKFVNDAFYENMKNGVSVSRLKIYISHLLGEINIKEEHGDELAALKRASKNIGSIITTNYDRFLELFFEFSPLIGNDILLSNPYGSVYKIHGCVDHPTKIIISEADYEAFFARYELIRAQLLSLFIHNPIVFIGYSVSDENIKALLRTIFTYVKPNSEHAKKIRENFLLVEYEAGSNSTDITEHDIDLEGFSSTIRINKIKTDSFASVYEAISGLTLPVTAMDVRKVQNIVKEIFAGGEIKVTITEDLDSLKNSDKILAIGSAKTIQYQYFTISEMISNYFKILEESNYQLLELINKQKIQSSQFFPVFGFSKVCKNLRDEERLKEQQKAKIETVVDATKDRIKTNHLTIAAILDDDTVAPTNKSSSIIWSAYNQIVAIEDLEQYLKSYSDRNCTEFKRLLCVYDLLKHG</sequence>
<gene>
    <name evidence="1" type="ORF">RU08_19580</name>
</gene>
<dbReference type="PIRSF" id="PIRSF014677">
    <property type="entry name" value="UCP014677"/>
    <property type="match status" value="1"/>
</dbReference>
<dbReference type="RefSeq" id="WP_042555526.1">
    <property type="nucleotide sequence ID" value="NZ_JXQW01000061.1"/>
</dbReference>
<dbReference type="EMBL" id="JXQW01000061">
    <property type="protein sequence ID" value="KIP97051.1"/>
    <property type="molecule type" value="Genomic_DNA"/>
</dbReference>
<dbReference type="Proteomes" id="UP000032068">
    <property type="component" value="Unassembled WGS sequence"/>
</dbReference>
<protein>
    <submittedName>
        <fullName evidence="1">Uncharacterized protein</fullName>
    </submittedName>
</protein>
<dbReference type="InterPro" id="IPR011202">
    <property type="entry name" value="UCP014677"/>
</dbReference>
<evidence type="ECO:0000313" key="1">
    <source>
        <dbReference type="EMBL" id="KIP97051.1"/>
    </source>
</evidence>
<comment type="caution">
    <text evidence="1">The sequence shown here is derived from an EMBL/GenBank/DDBJ whole genome shotgun (WGS) entry which is preliminary data.</text>
</comment>
<name>A0A0D0KCQ5_9PSED</name>
<organism evidence="1 2">
    <name type="scientific">Pseudomonas fulva</name>
    <dbReference type="NCBI Taxonomy" id="47880"/>
    <lineage>
        <taxon>Bacteria</taxon>
        <taxon>Pseudomonadati</taxon>
        <taxon>Pseudomonadota</taxon>
        <taxon>Gammaproteobacteria</taxon>
        <taxon>Pseudomonadales</taxon>
        <taxon>Pseudomonadaceae</taxon>
        <taxon>Pseudomonas</taxon>
    </lineage>
</organism>
<accession>A0A0D0KCQ5</accession>
<dbReference type="Pfam" id="PF13289">
    <property type="entry name" value="SIR2_2"/>
    <property type="match status" value="1"/>
</dbReference>
<reference evidence="1 2" key="1">
    <citation type="submission" date="2014-12" db="EMBL/GenBank/DDBJ databases">
        <title>16Stimator: statistical estimation of ribosomal gene copy numbers from draft genome assemblies.</title>
        <authorList>
            <person name="Perisin M.A."/>
            <person name="Vetter M."/>
            <person name="Gilbert J.A."/>
            <person name="Bergelson J."/>
        </authorList>
    </citation>
    <scope>NUCLEOTIDE SEQUENCE [LARGE SCALE GENOMIC DNA]</scope>
    <source>
        <strain evidence="1 2">MEJ086</strain>
    </source>
</reference>
<dbReference type="AlphaFoldDB" id="A0A0D0KCQ5"/>
<proteinExistence type="predicted"/>
<dbReference type="OrthoDB" id="95129at2"/>